<sequence>MKSVEEKLLRMSACGDRLRMAVLYFLGTVIRGRGRYNAPFDSFILRVVNNVIKSVMAPTIDEETPMARIMEDEPDYENEEGPSNLWSSWLTVKEKPI</sequence>
<protein>
    <submittedName>
        <fullName evidence="1">Uncharacterized protein</fullName>
    </submittedName>
</protein>
<organism evidence="1">
    <name type="scientific">Brassica campestris</name>
    <name type="common">Field mustard</name>
    <dbReference type="NCBI Taxonomy" id="3711"/>
    <lineage>
        <taxon>Eukaryota</taxon>
        <taxon>Viridiplantae</taxon>
        <taxon>Streptophyta</taxon>
        <taxon>Embryophyta</taxon>
        <taxon>Tracheophyta</taxon>
        <taxon>Spermatophyta</taxon>
        <taxon>Magnoliopsida</taxon>
        <taxon>eudicotyledons</taxon>
        <taxon>Gunneridae</taxon>
        <taxon>Pentapetalae</taxon>
        <taxon>rosids</taxon>
        <taxon>malvids</taxon>
        <taxon>Brassicales</taxon>
        <taxon>Brassicaceae</taxon>
        <taxon>Brassiceae</taxon>
        <taxon>Brassica</taxon>
    </lineage>
</organism>
<evidence type="ECO:0000313" key="1">
    <source>
        <dbReference type="EMBL" id="VDC75985.1"/>
    </source>
</evidence>
<name>A0A3P5ZI24_BRACM</name>
<gene>
    <name evidence="1" type="ORF">BRAA01T02487Z</name>
</gene>
<dbReference type="AlphaFoldDB" id="A0A3P5ZI24"/>
<proteinExistence type="predicted"/>
<reference evidence="1" key="1">
    <citation type="submission" date="2018-11" db="EMBL/GenBank/DDBJ databases">
        <authorList>
            <consortium name="Genoscope - CEA"/>
            <person name="William W."/>
        </authorList>
    </citation>
    <scope>NUCLEOTIDE SEQUENCE</scope>
</reference>
<dbReference type="EMBL" id="LR031571">
    <property type="protein sequence ID" value="VDC75985.1"/>
    <property type="molecule type" value="Genomic_DNA"/>
</dbReference>
<accession>A0A3P5ZI24</accession>